<proteinExistence type="inferred from homology"/>
<keyword evidence="7 9" id="KW-0904">Protein phosphatase</keyword>
<keyword evidence="13" id="KW-1185">Reference proteome</keyword>
<evidence type="ECO:0000256" key="1">
    <source>
        <dbReference type="ARBA" id="ARBA00001936"/>
    </source>
</evidence>
<reference evidence="12" key="1">
    <citation type="submission" date="2021-01" db="UniProtKB">
        <authorList>
            <consortium name="EnsemblPlants"/>
        </authorList>
    </citation>
    <scope>IDENTIFICATION</scope>
</reference>
<dbReference type="AlphaFoldDB" id="A0A7N0TXM0"/>
<dbReference type="InterPro" id="IPR000222">
    <property type="entry name" value="PP2C_BS"/>
</dbReference>
<evidence type="ECO:0000256" key="3">
    <source>
        <dbReference type="ARBA" id="ARBA00013081"/>
    </source>
</evidence>
<comment type="similarity">
    <text evidence="9">Belongs to the PP2C family.</text>
</comment>
<keyword evidence="5 9" id="KW-0378">Hydrolase</keyword>
<feature type="domain" description="PPM-type phosphatase" evidence="11">
    <location>
        <begin position="106"/>
        <end position="358"/>
    </location>
</feature>
<organism evidence="12 13">
    <name type="scientific">Kalanchoe fedtschenkoi</name>
    <name type="common">Lavender scallops</name>
    <name type="synonym">South American air plant</name>
    <dbReference type="NCBI Taxonomy" id="63787"/>
    <lineage>
        <taxon>Eukaryota</taxon>
        <taxon>Viridiplantae</taxon>
        <taxon>Streptophyta</taxon>
        <taxon>Embryophyta</taxon>
        <taxon>Tracheophyta</taxon>
        <taxon>Spermatophyta</taxon>
        <taxon>Magnoliopsida</taxon>
        <taxon>eudicotyledons</taxon>
        <taxon>Gunneridae</taxon>
        <taxon>Pentapetalae</taxon>
        <taxon>Saxifragales</taxon>
        <taxon>Crassulaceae</taxon>
        <taxon>Kalanchoe</taxon>
    </lineage>
</organism>
<evidence type="ECO:0000256" key="8">
    <source>
        <dbReference type="ARBA" id="ARBA00023211"/>
    </source>
</evidence>
<dbReference type="Pfam" id="PF00481">
    <property type="entry name" value="PP2C"/>
    <property type="match status" value="1"/>
</dbReference>
<evidence type="ECO:0000256" key="2">
    <source>
        <dbReference type="ARBA" id="ARBA00001946"/>
    </source>
</evidence>
<dbReference type="SUPFAM" id="SSF81606">
    <property type="entry name" value="PP2C-like"/>
    <property type="match status" value="1"/>
</dbReference>
<dbReference type="Gene3D" id="3.60.40.10">
    <property type="entry name" value="PPM-type phosphatase domain"/>
    <property type="match status" value="1"/>
</dbReference>
<evidence type="ECO:0000256" key="9">
    <source>
        <dbReference type="RuleBase" id="RU003465"/>
    </source>
</evidence>
<dbReference type="InterPro" id="IPR001932">
    <property type="entry name" value="PPM-type_phosphatase-like_dom"/>
</dbReference>
<dbReference type="PROSITE" id="PS01032">
    <property type="entry name" value="PPM_1"/>
    <property type="match status" value="1"/>
</dbReference>
<evidence type="ECO:0000313" key="12">
    <source>
        <dbReference type="EnsemblPlants" id="Kaladp0048s0328.1.v1.1"/>
    </source>
</evidence>
<dbReference type="EnsemblPlants" id="Kaladp0048s0328.1.v1.1">
    <property type="protein sequence ID" value="Kaladp0048s0328.1.v1.1"/>
    <property type="gene ID" value="Kaladp0048s0328.v1.1"/>
</dbReference>
<name>A0A7N0TXM0_KALFE</name>
<keyword evidence="6" id="KW-0460">Magnesium</keyword>
<dbReference type="EC" id="3.1.3.16" evidence="3"/>
<evidence type="ECO:0000256" key="10">
    <source>
        <dbReference type="SAM" id="MobiDB-lite"/>
    </source>
</evidence>
<dbReference type="CDD" id="cd00143">
    <property type="entry name" value="PP2Cc"/>
    <property type="match status" value="1"/>
</dbReference>
<keyword evidence="4" id="KW-0479">Metal-binding</keyword>
<evidence type="ECO:0000256" key="6">
    <source>
        <dbReference type="ARBA" id="ARBA00022842"/>
    </source>
</evidence>
<comment type="cofactor">
    <cofactor evidence="1">
        <name>Mn(2+)</name>
        <dbReference type="ChEBI" id="CHEBI:29035"/>
    </cofactor>
</comment>
<comment type="cofactor">
    <cofactor evidence="2">
        <name>Mg(2+)</name>
        <dbReference type="ChEBI" id="CHEBI:18420"/>
    </cofactor>
</comment>
<dbReference type="OMA" id="MKRSVIM"/>
<evidence type="ECO:0000259" key="11">
    <source>
        <dbReference type="PROSITE" id="PS51746"/>
    </source>
</evidence>
<dbReference type="InterPro" id="IPR036457">
    <property type="entry name" value="PPM-type-like_dom_sf"/>
</dbReference>
<sequence length="363" mass="39093">MPRSASLVANPSAIFSPSFRSENLTTLTLHTSPSATPSSMSFVSVISRNSIANAEPAAADVFGPRSEHLKRKRPPNIHIPVAPLGYSAESPPARDSADETTDEGVGYCAYSKRGRRGPLEDRYSAIDICRDTNQAVFGVFDGHGGAKASEFAAENLNRNIAAALSGATSEEEMRDAIRDAYLITDEEFLKLDVNGGSCCVTAAFKNGNLAVSNVGDCRVVMSRGGVAEALTTDHKASREDERDRIEALGGYVDDCRGVWRIQGSLAVSRGVGDRHLKKWIIAEPETTVLKIEPDQEFLILASDGLWDNVSNQEAVDIVRSYRNGDEDVAGLSSACYRMAELSVSRGCIDDITVLVIQLGLYVS</sequence>
<evidence type="ECO:0000256" key="7">
    <source>
        <dbReference type="ARBA" id="ARBA00022912"/>
    </source>
</evidence>
<evidence type="ECO:0000256" key="4">
    <source>
        <dbReference type="ARBA" id="ARBA00022723"/>
    </source>
</evidence>
<dbReference type="GO" id="GO:0004722">
    <property type="term" value="F:protein serine/threonine phosphatase activity"/>
    <property type="evidence" value="ECO:0007669"/>
    <property type="project" value="UniProtKB-EC"/>
</dbReference>
<dbReference type="GO" id="GO:0046872">
    <property type="term" value="F:metal ion binding"/>
    <property type="evidence" value="ECO:0007669"/>
    <property type="project" value="UniProtKB-KW"/>
</dbReference>
<dbReference type="Proteomes" id="UP000594263">
    <property type="component" value="Unplaced"/>
</dbReference>
<dbReference type="Gramene" id="Kaladp0048s0328.1.v1.1">
    <property type="protein sequence ID" value="Kaladp0048s0328.1.v1.1"/>
    <property type="gene ID" value="Kaladp0048s0328.v1.1"/>
</dbReference>
<dbReference type="GO" id="GO:0010440">
    <property type="term" value="P:stomatal lineage progression"/>
    <property type="evidence" value="ECO:0007669"/>
    <property type="project" value="EnsemblPlants"/>
</dbReference>
<dbReference type="PANTHER" id="PTHR47992">
    <property type="entry name" value="PROTEIN PHOSPHATASE"/>
    <property type="match status" value="1"/>
</dbReference>
<protein>
    <recommendedName>
        <fullName evidence="3">protein-serine/threonine phosphatase</fullName>
        <ecNumber evidence="3">3.1.3.16</ecNumber>
    </recommendedName>
</protein>
<dbReference type="SMART" id="SM00332">
    <property type="entry name" value="PP2Cc"/>
    <property type="match status" value="1"/>
</dbReference>
<dbReference type="PROSITE" id="PS51746">
    <property type="entry name" value="PPM_2"/>
    <property type="match status" value="1"/>
</dbReference>
<dbReference type="GO" id="GO:0009738">
    <property type="term" value="P:abscisic acid-activated signaling pathway"/>
    <property type="evidence" value="ECO:0007669"/>
    <property type="project" value="EnsemblPlants"/>
</dbReference>
<evidence type="ECO:0000313" key="13">
    <source>
        <dbReference type="Proteomes" id="UP000594263"/>
    </source>
</evidence>
<dbReference type="SMART" id="SM00331">
    <property type="entry name" value="PP2C_SIG"/>
    <property type="match status" value="1"/>
</dbReference>
<dbReference type="InterPro" id="IPR015655">
    <property type="entry name" value="PP2C"/>
</dbReference>
<keyword evidence="8" id="KW-0464">Manganese</keyword>
<feature type="region of interest" description="Disordered" evidence="10">
    <location>
        <begin position="66"/>
        <end position="102"/>
    </location>
</feature>
<dbReference type="GO" id="GO:0005634">
    <property type="term" value="C:nucleus"/>
    <property type="evidence" value="ECO:0007669"/>
    <property type="project" value="EnsemblPlants"/>
</dbReference>
<evidence type="ECO:0000256" key="5">
    <source>
        <dbReference type="ARBA" id="ARBA00022801"/>
    </source>
</evidence>
<accession>A0A7N0TXM0</accession>